<dbReference type="GO" id="GO:0004527">
    <property type="term" value="F:exonuclease activity"/>
    <property type="evidence" value="ECO:0007669"/>
    <property type="project" value="UniProtKB-KW"/>
</dbReference>
<evidence type="ECO:0000313" key="2">
    <source>
        <dbReference type="EMBL" id="SNS31408.1"/>
    </source>
</evidence>
<organism evidence="2 3">
    <name type="scientific">Pontibacter ummariensis</name>
    <dbReference type="NCBI Taxonomy" id="1610492"/>
    <lineage>
        <taxon>Bacteria</taxon>
        <taxon>Pseudomonadati</taxon>
        <taxon>Bacteroidota</taxon>
        <taxon>Cytophagia</taxon>
        <taxon>Cytophagales</taxon>
        <taxon>Hymenobacteraceae</taxon>
        <taxon>Pontibacter</taxon>
    </lineage>
</organism>
<dbReference type="SUPFAM" id="SSF56219">
    <property type="entry name" value="DNase I-like"/>
    <property type="match status" value="1"/>
</dbReference>
<proteinExistence type="predicted"/>
<reference evidence="3" key="1">
    <citation type="submission" date="2017-06" db="EMBL/GenBank/DDBJ databases">
        <authorList>
            <person name="Varghese N."/>
            <person name="Submissions S."/>
        </authorList>
    </citation>
    <scope>NUCLEOTIDE SEQUENCE [LARGE SCALE GENOMIC DNA]</scope>
    <source>
        <strain evidence="3">NKM1</strain>
    </source>
</reference>
<dbReference type="GO" id="GO:0004519">
    <property type="term" value="F:endonuclease activity"/>
    <property type="evidence" value="ECO:0007669"/>
    <property type="project" value="UniProtKB-KW"/>
</dbReference>
<dbReference type="PROSITE" id="PS51257">
    <property type="entry name" value="PROKAR_LIPOPROTEIN"/>
    <property type="match status" value="1"/>
</dbReference>
<protein>
    <submittedName>
        <fullName evidence="2">Endonuclease/Exonuclease/phosphatase family protein</fullName>
    </submittedName>
</protein>
<evidence type="ECO:0000313" key="3">
    <source>
        <dbReference type="Proteomes" id="UP000198432"/>
    </source>
</evidence>
<keyword evidence="2" id="KW-0540">Nuclease</keyword>
<dbReference type="InterPro" id="IPR036691">
    <property type="entry name" value="Endo/exonu/phosph_ase_sf"/>
</dbReference>
<feature type="domain" description="Endonuclease/exonuclease/phosphatase" evidence="1">
    <location>
        <begin position="34"/>
        <end position="345"/>
    </location>
</feature>
<sequence>MRHGIKTLCLLFTLIVLVGCSRLPLTSKKSKLYTIGFYNTENLFDTEDDAQTVDEAFTPGGERNWTEERYQAKLKGVAKVIAGLGGKGGPALVGLSEVENKQVLQDLINTAPLDKYDYSIIHQDSPDPQGLDVALLYKPKVFTPTATESIPIDFEEQGFSSRDILKVQGELRGEPLTVYVNHWPSEGRNRSGRPEDSRLRAAATTLRQQIEAQRATDENSKIIVLGDFNAEPKSAVLEQVLQATGRPNPYYTQELFNTTYLPFVNGLGTYANRGNLQMLDQVLISKSLLDDKPGLQYVRGSANVYAPEEAKYLFGKYKDTPIRTYADNLYIGGYSDHFPVYIQLQEKKQRKAL</sequence>
<dbReference type="InterPro" id="IPR005135">
    <property type="entry name" value="Endo/exonuclease/phosphatase"/>
</dbReference>
<evidence type="ECO:0000259" key="1">
    <source>
        <dbReference type="Pfam" id="PF19580"/>
    </source>
</evidence>
<dbReference type="EMBL" id="FZOQ01000004">
    <property type="protein sequence ID" value="SNS31408.1"/>
    <property type="molecule type" value="Genomic_DNA"/>
</dbReference>
<gene>
    <name evidence="2" type="ORF">SAMN06296052_104224</name>
</gene>
<keyword evidence="2" id="KW-0255">Endonuclease</keyword>
<dbReference type="AlphaFoldDB" id="A0A239DHR1"/>
<accession>A0A239DHR1</accession>
<dbReference type="OrthoDB" id="9802724at2"/>
<keyword evidence="3" id="KW-1185">Reference proteome</keyword>
<dbReference type="PANTHER" id="PTHR42834">
    <property type="entry name" value="ENDONUCLEASE/EXONUCLEASE/PHOSPHATASE FAMILY PROTEIN (AFU_ORTHOLOGUE AFUA_3G09210)"/>
    <property type="match status" value="1"/>
</dbReference>
<dbReference type="PANTHER" id="PTHR42834:SF1">
    <property type="entry name" value="ENDONUCLEASE_EXONUCLEASE_PHOSPHATASE FAMILY PROTEIN (AFU_ORTHOLOGUE AFUA_3G09210)"/>
    <property type="match status" value="1"/>
</dbReference>
<dbReference type="Pfam" id="PF19580">
    <property type="entry name" value="Exo_endo_phos_3"/>
    <property type="match status" value="1"/>
</dbReference>
<keyword evidence="2" id="KW-0269">Exonuclease</keyword>
<dbReference type="Proteomes" id="UP000198432">
    <property type="component" value="Unassembled WGS sequence"/>
</dbReference>
<keyword evidence="2" id="KW-0378">Hydrolase</keyword>
<dbReference type="Gene3D" id="3.60.10.10">
    <property type="entry name" value="Endonuclease/exonuclease/phosphatase"/>
    <property type="match status" value="1"/>
</dbReference>
<name>A0A239DHR1_9BACT</name>
<dbReference type="RefSeq" id="WP_144266279.1">
    <property type="nucleotide sequence ID" value="NZ_FZOQ01000004.1"/>
</dbReference>